<keyword evidence="2" id="KW-1185">Reference proteome</keyword>
<protein>
    <submittedName>
        <fullName evidence="1">Uncharacterized protein</fullName>
    </submittedName>
</protein>
<dbReference type="RefSeq" id="WP_168485317.1">
    <property type="nucleotide sequence ID" value="NZ_JAAZSQ010000003.1"/>
</dbReference>
<reference evidence="1 2" key="1">
    <citation type="submission" date="2020-04" db="EMBL/GenBank/DDBJ databases">
        <title>Arthrobacter sp. nov.</title>
        <authorList>
            <person name="Liu S."/>
        </authorList>
    </citation>
    <scope>NUCLEOTIDE SEQUENCE [LARGE SCALE GENOMIC DNA]</scope>
    <source>
        <strain evidence="1 2">E918</strain>
    </source>
</reference>
<dbReference type="AlphaFoldDB" id="A0A7X6K5A9"/>
<name>A0A7X6K5A9_9MICC</name>
<accession>A0A7X6K5A9</accession>
<evidence type="ECO:0000313" key="1">
    <source>
        <dbReference type="EMBL" id="NKX53979.1"/>
    </source>
</evidence>
<dbReference type="Proteomes" id="UP000544090">
    <property type="component" value="Unassembled WGS sequence"/>
</dbReference>
<dbReference type="EMBL" id="JAAZSQ010000003">
    <property type="protein sequence ID" value="NKX53979.1"/>
    <property type="molecule type" value="Genomic_DNA"/>
</dbReference>
<organism evidence="1 2">
    <name type="scientific">Arthrobacter mobilis</name>
    <dbReference type="NCBI Taxonomy" id="2724944"/>
    <lineage>
        <taxon>Bacteria</taxon>
        <taxon>Bacillati</taxon>
        <taxon>Actinomycetota</taxon>
        <taxon>Actinomycetes</taxon>
        <taxon>Micrococcales</taxon>
        <taxon>Micrococcaceae</taxon>
        <taxon>Arthrobacter</taxon>
    </lineage>
</organism>
<comment type="caution">
    <text evidence="1">The sequence shown here is derived from an EMBL/GenBank/DDBJ whole genome shotgun (WGS) entry which is preliminary data.</text>
</comment>
<evidence type="ECO:0000313" key="2">
    <source>
        <dbReference type="Proteomes" id="UP000544090"/>
    </source>
</evidence>
<sequence length="258" mass="28231">MHPGSVSPPIVDAIRAGDFPAVMTVIGTDRTGVARHRKDISALFQAIADAPHGSRSPEGHWHGELDRHYECALAAHMACIGAERAAKLTAVPRPFASKAIPKLFPGGLPVFVTVWSELYQRSPRNWDRIAHYPVMFDWLRRGLVDPPRQDGAVNLLLSHLPDTPNPVKYLRDRPGLVGVTLPALFDAAVRPSIGAAAVDSNLPPGDSRRIDMTVAALAAENLWEQEMVEAGIGRAWEARTSPFQRRWLAGLRSLLEQG</sequence>
<gene>
    <name evidence="1" type="ORF">HGG74_05370</name>
</gene>
<proteinExistence type="predicted"/>